<accession>A0A8D9CS12</accession>
<gene>
    <name evidence="1" type="ORF">BRAPAZ1V2_A09P20760.2</name>
</gene>
<dbReference type="EMBL" id="LS974625">
    <property type="protein sequence ID" value="CAG7861609.1"/>
    <property type="molecule type" value="Genomic_DNA"/>
</dbReference>
<dbReference type="AlphaFoldDB" id="A0A8D9CS12"/>
<dbReference type="Proteomes" id="UP000694005">
    <property type="component" value="Chromosome A09"/>
</dbReference>
<name>A0A8D9CS12_BRACM</name>
<evidence type="ECO:0000313" key="2">
    <source>
        <dbReference type="Proteomes" id="UP000694005"/>
    </source>
</evidence>
<sequence>MGRLQIHDFHPFIEYLPFCFFVLLGSHLVLRKPDNDIQVGDYTIPACWTFIKG</sequence>
<reference evidence="1 2" key="1">
    <citation type="submission" date="2021-07" db="EMBL/GenBank/DDBJ databases">
        <authorList>
            <consortium name="Genoscope - CEA"/>
            <person name="William W."/>
        </authorList>
    </citation>
    <scope>NUCLEOTIDE SEQUENCE [LARGE SCALE GENOMIC DNA]</scope>
</reference>
<organism evidence="1 2">
    <name type="scientific">Brassica campestris</name>
    <name type="common">Field mustard</name>
    <dbReference type="NCBI Taxonomy" id="3711"/>
    <lineage>
        <taxon>Eukaryota</taxon>
        <taxon>Viridiplantae</taxon>
        <taxon>Streptophyta</taxon>
        <taxon>Embryophyta</taxon>
        <taxon>Tracheophyta</taxon>
        <taxon>Spermatophyta</taxon>
        <taxon>Magnoliopsida</taxon>
        <taxon>eudicotyledons</taxon>
        <taxon>Gunneridae</taxon>
        <taxon>Pentapetalae</taxon>
        <taxon>rosids</taxon>
        <taxon>malvids</taxon>
        <taxon>Brassicales</taxon>
        <taxon>Brassicaceae</taxon>
        <taxon>Brassiceae</taxon>
        <taxon>Brassica</taxon>
    </lineage>
</organism>
<feature type="non-terminal residue" evidence="1">
    <location>
        <position position="53"/>
    </location>
</feature>
<evidence type="ECO:0000313" key="1">
    <source>
        <dbReference type="EMBL" id="CAG7861609.1"/>
    </source>
</evidence>
<dbReference type="Gramene" id="A09p20760.2_BraZ1">
    <property type="protein sequence ID" value="A09p20760.2_BraZ1.CDS"/>
    <property type="gene ID" value="A09g20760.2_BraZ1"/>
</dbReference>
<protein>
    <submittedName>
        <fullName evidence="1">Uncharacterized protein</fullName>
    </submittedName>
</protein>
<proteinExistence type="predicted"/>